<sequence>HGFLASQIGDDDSTSTTITYSMSKSANLILSIFDNQNQAVKTLIDEYKTAGTYQVNWDSKYDNGTSTAPNGTYYFQFESTDGPVDSNAYALLPGDWSALTANMQTNATDSNGNQYSAYNNVVQKYNTLDALMYTVTAQTLGIDSLSPVSINVDSNDNLFIIDSISQQLFKLNSYGHLLNVLPYPSDISWADQSITINDATGLNVDNDGNIIVANQNGSEIIKLAVGRGVIDLTNITAEIRVPYKNSMISYSVPIIGTAAARNFSEYRVEYGLGTSPTEWTSINTSRSETFDDHKPIPPSRTIYGNLATWHTAQLVGWAGAGDTYKVPMGTYTIRLTVFNSAGDYKQDTVVVEMSKLIGSWRGTLISDDGLVQFKYPSRSIPDDYDLFSIKPLDTSEAPAVDDPELTLVGKIYQIKPAGYQFLKTCTLKMYYTAEQVGDISEDTLKIYRWNPIIQKWIFVYAELDTDNNVLSTTLTEFNSYKVYYAVISDPPPAPILFQPASPTNLRYISVFGNASPSVNVELFVNSISQGTVQADENTGNFLKNEVLLELGTNQITAIASDPVGNSSPLSEPITVEMALAQPLSVTSLDFKNDSFTENYTKDVSIGDELYIELVGEDADAENIDSTIVILKSSITEPTGLTILLLETSENSGIYQGAGLVGVATDASTGTVGVSQTLQETISVVSQINPEKTDTVNMVDIIPPPAPEISSTTHPSLCQNSFEVDLDEWTNMSNDFGATVTQSSENVSSGIYSVKLTNEQEGGDFAALIRSTAFDSQVYPIISFDYKIPADLKLNLVALVNGMQKEIIFTDDPKTVETFEDDLYRPVGQIENVVADNTWQHAEFNLYNMLKADDPDQEIFIVEEIYFADYNLPGWLELVMGNENPEGSQYFVDNFIISQGGKSNNDPVFNWTIDDSGVTAYSYELDQTPGTIPDQISEGPAQTKSYSDIADGIWYFHVRAVDSGGNWGITNHYRIKIDATGPVASSPDPANGSSSGNLEAKITITDNSGSGVNPDTIQLQINDIVYDSDDGGIVYNELTGVMTFSLWKVSPIPEPWVDGEIIQAKLIAANDFAGNALQSQYNWSWTVDYSQLTGGYLSLLTTQGGQTPSWSPDESKVAFMSERTGNADIWIINSNDYAEQQGTVSQLTNYTSNESHPSWSPVDNRIAFVSDKTGTDKIFVIQSDGTNLIQVTTGTDVDSHPSWSPDGTKIVFSRLDEIWVAEADGSQVTQITFDSVEYYLEPVWAKSGESESKIVFTKSLYVDEIAVMASDGSDQEIITESGSDMLPTWSEDTNQVVFVTTRDNLTQAIRIVNHNGSNEAVYIDNESRFWDTEPDISAISQNIALQSTRNGTWNIWVKTQLQIIDVRAFPDNFSPNGDGIKDTVDIVFKIIGGTASIDIGIYDFEDNLVVMLAEDELYYSLNTVTWNGQDMNGTIVTDGVYTYKISVEDANIEKIGTIDIDNSAPFFTNWNILEQDLTQGAQSISVTVADSNDITATRLQYGVGSSEQIETPDIIGWTDFSEDTN</sequence>
<gene>
    <name evidence="3" type="ORF">OMM_09874</name>
</gene>
<dbReference type="SUPFAM" id="SSF101898">
    <property type="entry name" value="NHL repeat"/>
    <property type="match status" value="1"/>
</dbReference>
<dbReference type="Pfam" id="PF13860">
    <property type="entry name" value="FlgD_ig"/>
    <property type="match status" value="1"/>
</dbReference>
<dbReference type="Proteomes" id="UP000189670">
    <property type="component" value="Unassembled WGS sequence"/>
</dbReference>
<evidence type="ECO:0000313" key="3">
    <source>
        <dbReference type="EMBL" id="ETR69121.1"/>
    </source>
</evidence>
<accession>A0A1V1P2T5</accession>
<dbReference type="Gene3D" id="2.60.40.10">
    <property type="entry name" value="Immunoglobulins"/>
    <property type="match status" value="1"/>
</dbReference>
<reference evidence="4" key="1">
    <citation type="submission" date="2012-11" db="EMBL/GenBank/DDBJ databases">
        <authorList>
            <person name="Lucero-Rivera Y.E."/>
            <person name="Tovar-Ramirez D."/>
        </authorList>
    </citation>
    <scope>NUCLEOTIDE SEQUENCE [LARGE SCALE GENOMIC DNA]</scope>
    <source>
        <strain evidence="4">Araruama</strain>
    </source>
</reference>
<proteinExistence type="inferred from homology"/>
<dbReference type="InterPro" id="IPR013783">
    <property type="entry name" value="Ig-like_fold"/>
</dbReference>
<dbReference type="PANTHER" id="PTHR36842">
    <property type="entry name" value="PROTEIN TOLB HOMOLOG"/>
    <property type="match status" value="1"/>
</dbReference>
<dbReference type="PANTHER" id="PTHR36842:SF1">
    <property type="entry name" value="PROTEIN TOLB"/>
    <property type="match status" value="1"/>
</dbReference>
<dbReference type="InterPro" id="IPR011042">
    <property type="entry name" value="6-blade_b-propeller_TolB-like"/>
</dbReference>
<dbReference type="SUPFAM" id="SSF69304">
    <property type="entry name" value="Tricorn protease N-terminal domain"/>
    <property type="match status" value="1"/>
</dbReference>
<name>A0A1V1P2T5_9BACT</name>
<dbReference type="EMBL" id="ATBP01000732">
    <property type="protein sequence ID" value="ETR69121.1"/>
    <property type="molecule type" value="Genomic_DNA"/>
</dbReference>
<protein>
    <recommendedName>
        <fullName evidence="2">FlgD/Vpr Ig-like domain-containing protein</fullName>
    </recommendedName>
</protein>
<evidence type="ECO:0000259" key="2">
    <source>
        <dbReference type="Pfam" id="PF13860"/>
    </source>
</evidence>
<feature type="non-terminal residue" evidence="3">
    <location>
        <position position="1524"/>
    </location>
</feature>
<evidence type="ECO:0000256" key="1">
    <source>
        <dbReference type="ARBA" id="ARBA00009820"/>
    </source>
</evidence>
<feature type="domain" description="FlgD/Vpr Ig-like" evidence="2">
    <location>
        <begin position="10"/>
        <end position="81"/>
    </location>
</feature>
<feature type="non-terminal residue" evidence="3">
    <location>
        <position position="1"/>
    </location>
</feature>
<dbReference type="Gene3D" id="2.60.40.4070">
    <property type="match status" value="2"/>
</dbReference>
<dbReference type="Gene3D" id="2.120.10.30">
    <property type="entry name" value="TolB, C-terminal domain"/>
    <property type="match status" value="2"/>
</dbReference>
<dbReference type="Gene3D" id="2.40.10.500">
    <property type="match status" value="1"/>
</dbReference>
<dbReference type="InterPro" id="IPR011659">
    <property type="entry name" value="WD40"/>
</dbReference>
<dbReference type="Pfam" id="PF07676">
    <property type="entry name" value="PD40"/>
    <property type="match status" value="4"/>
</dbReference>
<dbReference type="InterPro" id="IPR025965">
    <property type="entry name" value="FlgD/Vpr_Ig-like"/>
</dbReference>
<comment type="similarity">
    <text evidence="1">Belongs to the TolB family.</text>
</comment>
<dbReference type="Gene3D" id="2.60.220.30">
    <property type="match status" value="1"/>
</dbReference>
<organism evidence="3 4">
    <name type="scientific">Candidatus Magnetoglobus multicellularis str. Araruama</name>
    <dbReference type="NCBI Taxonomy" id="890399"/>
    <lineage>
        <taxon>Bacteria</taxon>
        <taxon>Pseudomonadati</taxon>
        <taxon>Thermodesulfobacteriota</taxon>
        <taxon>Desulfobacteria</taxon>
        <taxon>Desulfobacterales</taxon>
        <taxon>Desulfobacteraceae</taxon>
        <taxon>Candidatus Magnetoglobus</taxon>
    </lineage>
</organism>
<comment type="caution">
    <text evidence="3">The sequence shown here is derived from an EMBL/GenBank/DDBJ whole genome shotgun (WGS) entry which is preliminary data.</text>
</comment>
<evidence type="ECO:0000313" key="4">
    <source>
        <dbReference type="Proteomes" id="UP000189670"/>
    </source>
</evidence>